<evidence type="ECO:0000313" key="5">
    <source>
        <dbReference type="Proteomes" id="UP001159405"/>
    </source>
</evidence>
<evidence type="ECO:0000256" key="2">
    <source>
        <dbReference type="PROSITE-ProRule" id="PRU00196"/>
    </source>
</evidence>
<comment type="caution">
    <text evidence="2">Lacks conserved residue(s) required for the propagation of feature annotation.</text>
</comment>
<proteinExistence type="predicted"/>
<protein>
    <recommendedName>
        <fullName evidence="3">SRCR domain-containing protein</fullName>
    </recommendedName>
</protein>
<keyword evidence="1" id="KW-1015">Disulfide bond</keyword>
<dbReference type="PROSITE" id="PS50287">
    <property type="entry name" value="SRCR_2"/>
    <property type="match status" value="1"/>
</dbReference>
<dbReference type="Proteomes" id="UP001159405">
    <property type="component" value="Unassembled WGS sequence"/>
</dbReference>
<evidence type="ECO:0000259" key="3">
    <source>
        <dbReference type="PROSITE" id="PS50287"/>
    </source>
</evidence>
<evidence type="ECO:0000256" key="1">
    <source>
        <dbReference type="ARBA" id="ARBA00023157"/>
    </source>
</evidence>
<accession>A0ABN8N292</accession>
<dbReference type="Gene3D" id="3.10.250.10">
    <property type="entry name" value="SRCR-like domain"/>
    <property type="match status" value="1"/>
</dbReference>
<organism evidence="4 5">
    <name type="scientific">Porites lobata</name>
    <dbReference type="NCBI Taxonomy" id="104759"/>
    <lineage>
        <taxon>Eukaryota</taxon>
        <taxon>Metazoa</taxon>
        <taxon>Cnidaria</taxon>
        <taxon>Anthozoa</taxon>
        <taxon>Hexacorallia</taxon>
        <taxon>Scleractinia</taxon>
        <taxon>Fungiina</taxon>
        <taxon>Poritidae</taxon>
        <taxon>Porites</taxon>
    </lineage>
</organism>
<dbReference type="EMBL" id="CALNXK010000009">
    <property type="protein sequence ID" value="CAH3041307.1"/>
    <property type="molecule type" value="Genomic_DNA"/>
</dbReference>
<comment type="caution">
    <text evidence="4">The sequence shown here is derived from an EMBL/GenBank/DDBJ whole genome shotgun (WGS) entry which is preliminary data.</text>
</comment>
<feature type="domain" description="SRCR" evidence="3">
    <location>
        <begin position="1"/>
        <end position="23"/>
    </location>
</feature>
<sequence>MCPSNEWGDNNCGHHEDASVVCTDVLGQWLLNGQEHDIRLAG</sequence>
<dbReference type="InterPro" id="IPR001190">
    <property type="entry name" value="SRCR"/>
</dbReference>
<evidence type="ECO:0000313" key="4">
    <source>
        <dbReference type="EMBL" id="CAH3041307.1"/>
    </source>
</evidence>
<dbReference type="SUPFAM" id="SSF56487">
    <property type="entry name" value="SRCR-like"/>
    <property type="match status" value="1"/>
</dbReference>
<keyword evidence="5" id="KW-1185">Reference proteome</keyword>
<name>A0ABN8N292_9CNID</name>
<reference evidence="4 5" key="1">
    <citation type="submission" date="2022-05" db="EMBL/GenBank/DDBJ databases">
        <authorList>
            <consortium name="Genoscope - CEA"/>
            <person name="William W."/>
        </authorList>
    </citation>
    <scope>NUCLEOTIDE SEQUENCE [LARGE SCALE GENOMIC DNA]</scope>
</reference>
<dbReference type="InterPro" id="IPR036772">
    <property type="entry name" value="SRCR-like_dom_sf"/>
</dbReference>
<gene>
    <name evidence="4" type="ORF">PLOB_00048179</name>
</gene>